<dbReference type="PRINTS" id="PR00081">
    <property type="entry name" value="GDHRDH"/>
</dbReference>
<dbReference type="SUPFAM" id="SSF51735">
    <property type="entry name" value="NAD(P)-binding Rossmann-fold domains"/>
    <property type="match status" value="1"/>
</dbReference>
<dbReference type="PANTHER" id="PTHR43157:SF31">
    <property type="entry name" value="PHOSPHATIDYLINOSITOL-GLYCAN BIOSYNTHESIS CLASS F PROTEIN"/>
    <property type="match status" value="1"/>
</dbReference>
<evidence type="ECO:0000256" key="2">
    <source>
        <dbReference type="RuleBase" id="RU000363"/>
    </source>
</evidence>
<proteinExistence type="inferred from homology"/>
<dbReference type="Proteomes" id="UP001580407">
    <property type="component" value="Unassembled WGS sequence"/>
</dbReference>
<evidence type="ECO:0000313" key="3">
    <source>
        <dbReference type="EMBL" id="MFB5681390.1"/>
    </source>
</evidence>
<comment type="similarity">
    <text evidence="2">Belongs to the short-chain dehydrogenases/reductases (SDR) family.</text>
</comment>
<organism evidence="3 4">
    <name type="scientific">Paenibacillus terreus</name>
    <dbReference type="NCBI Taxonomy" id="1387834"/>
    <lineage>
        <taxon>Bacteria</taxon>
        <taxon>Bacillati</taxon>
        <taxon>Bacillota</taxon>
        <taxon>Bacilli</taxon>
        <taxon>Bacillales</taxon>
        <taxon>Paenibacillaceae</taxon>
        <taxon>Paenibacillus</taxon>
    </lineage>
</organism>
<accession>A0ABV5B6X9</accession>
<dbReference type="InterPro" id="IPR036291">
    <property type="entry name" value="NAD(P)-bd_dom_sf"/>
</dbReference>
<reference evidence="3 4" key="1">
    <citation type="submission" date="2024-09" db="EMBL/GenBank/DDBJ databases">
        <authorList>
            <person name="Ruan L."/>
        </authorList>
    </citation>
    <scope>NUCLEOTIDE SEQUENCE [LARGE SCALE GENOMIC DNA]</scope>
    <source>
        <strain evidence="3 4">D33</strain>
    </source>
</reference>
<name>A0ABV5B6X9_9BACL</name>
<evidence type="ECO:0000256" key="1">
    <source>
        <dbReference type="ARBA" id="ARBA00023002"/>
    </source>
</evidence>
<dbReference type="PRINTS" id="PR00080">
    <property type="entry name" value="SDRFAMILY"/>
</dbReference>
<comment type="caution">
    <text evidence="3">The sequence shown here is derived from an EMBL/GenBank/DDBJ whole genome shotgun (WGS) entry which is preliminary data.</text>
</comment>
<protein>
    <submittedName>
        <fullName evidence="3">SDR family NAD(P)-dependent oxidoreductase</fullName>
    </submittedName>
</protein>
<dbReference type="Gene3D" id="3.40.50.720">
    <property type="entry name" value="NAD(P)-binding Rossmann-like Domain"/>
    <property type="match status" value="1"/>
</dbReference>
<dbReference type="Pfam" id="PF00106">
    <property type="entry name" value="adh_short"/>
    <property type="match status" value="1"/>
</dbReference>
<dbReference type="PANTHER" id="PTHR43157">
    <property type="entry name" value="PHOSPHATIDYLINOSITOL-GLYCAN BIOSYNTHESIS CLASS F PROTEIN-RELATED"/>
    <property type="match status" value="1"/>
</dbReference>
<keyword evidence="1" id="KW-0560">Oxidoreductase</keyword>
<dbReference type="InterPro" id="IPR002347">
    <property type="entry name" value="SDR_fam"/>
</dbReference>
<dbReference type="EMBL" id="JBHILM010000010">
    <property type="protein sequence ID" value="MFB5681390.1"/>
    <property type="molecule type" value="Genomic_DNA"/>
</dbReference>
<gene>
    <name evidence="3" type="ORF">ACE3NQ_10750</name>
</gene>
<dbReference type="RefSeq" id="WP_375525182.1">
    <property type="nucleotide sequence ID" value="NZ_JBHILM010000010.1"/>
</dbReference>
<sequence length="287" mass="31151">MSNNPFAKLPEVGGTIMKPINEQTILVTGATDGIGKQTAIDLAARGATVIVHGRSDERGKAAVEQIVRLTANEKVRFHKADFSSLAEVRRLAAEVQNKYDSLDVLINNAGTAGPGQRALSRDGHELVLAVNYLTPFLLTGLLLPMLEANSARIVNVASAGQTRIDLSNLMLERGYSPLGAYQQSKLAIVAFTFELAKTFRSTGITCNCLHPGTFLDTKMVRESGVTPLGSVRSGADAVVQLAVSAELEGVTGRYYDRKKESRADKQAYDDEFRRRLWELSARLTGLE</sequence>
<evidence type="ECO:0000313" key="4">
    <source>
        <dbReference type="Proteomes" id="UP001580407"/>
    </source>
</evidence>
<keyword evidence="4" id="KW-1185">Reference proteome</keyword>